<evidence type="ECO:0000259" key="7">
    <source>
        <dbReference type="Pfam" id="PF14693"/>
    </source>
</evidence>
<dbReference type="PANTHER" id="PTHR33284">
    <property type="entry name" value="RIBOSOMAL PROTEIN L25/GLN-TRNA SYNTHETASE, ANTI-CODON-BINDING DOMAIN-CONTAINING PROTEIN"/>
    <property type="match status" value="1"/>
</dbReference>
<comment type="similarity">
    <text evidence="5">Belongs to the bacterial ribosomal protein bL25 family. CTC subfamily.</text>
</comment>
<organism evidence="8 9">
    <name type="scientific">Candidatus Scybalocola faecigallinarum</name>
    <dbReference type="NCBI Taxonomy" id="2840941"/>
    <lineage>
        <taxon>Bacteria</taxon>
        <taxon>Bacillati</taxon>
        <taxon>Bacillota</taxon>
        <taxon>Clostridia</taxon>
        <taxon>Lachnospirales</taxon>
        <taxon>Lachnospiraceae</taxon>
        <taxon>Lachnospiraceae incertae sedis</taxon>
        <taxon>Candidatus Scybalocola (ex Gilroy et al. 2021)</taxon>
    </lineage>
</organism>
<dbReference type="GO" id="GO:0003735">
    <property type="term" value="F:structural constituent of ribosome"/>
    <property type="evidence" value="ECO:0007669"/>
    <property type="project" value="InterPro"/>
</dbReference>
<dbReference type="InterPro" id="IPR020056">
    <property type="entry name" value="Rbsml_bL25/Gln-tRNA_synth_N"/>
</dbReference>
<dbReference type="AlphaFoldDB" id="A0A9D1JQC4"/>
<dbReference type="InterPro" id="IPR029751">
    <property type="entry name" value="Ribosomal_L25_dom"/>
</dbReference>
<dbReference type="Pfam" id="PF14693">
    <property type="entry name" value="Ribosomal_TL5_C"/>
    <property type="match status" value="1"/>
</dbReference>
<evidence type="ECO:0000313" key="9">
    <source>
        <dbReference type="Proteomes" id="UP000823927"/>
    </source>
</evidence>
<protein>
    <recommendedName>
        <fullName evidence="5">Large ribosomal subunit protein bL25</fullName>
    </recommendedName>
    <alternativeName>
        <fullName evidence="5">General stress protein CTC</fullName>
    </alternativeName>
</protein>
<dbReference type="PANTHER" id="PTHR33284:SF1">
    <property type="entry name" value="RIBOSOMAL PROTEIN L25_GLN-TRNA SYNTHETASE, ANTI-CODON-BINDING DOMAIN-CONTAINING PROTEIN"/>
    <property type="match status" value="1"/>
</dbReference>
<dbReference type="EMBL" id="DVIT01000005">
    <property type="protein sequence ID" value="HIS46185.1"/>
    <property type="molecule type" value="Genomic_DNA"/>
</dbReference>
<comment type="function">
    <text evidence="5">This is one of the proteins that binds to the 5S RNA in the ribosome where it forms part of the central protuberance.</text>
</comment>
<dbReference type="InterPro" id="IPR020930">
    <property type="entry name" value="Ribosomal_uL5_bac-type"/>
</dbReference>
<dbReference type="HAMAP" id="MF_01334">
    <property type="entry name" value="Ribosomal_bL25_CTC"/>
    <property type="match status" value="1"/>
</dbReference>
<gene>
    <name evidence="5" type="primary">rplY</name>
    <name evidence="5" type="synonym">ctc</name>
    <name evidence="8" type="ORF">IAB46_01260</name>
</gene>
<reference evidence="8" key="2">
    <citation type="journal article" date="2021" name="PeerJ">
        <title>Extensive microbial diversity within the chicken gut microbiome revealed by metagenomics and culture.</title>
        <authorList>
            <person name="Gilroy R."/>
            <person name="Ravi A."/>
            <person name="Getino M."/>
            <person name="Pursley I."/>
            <person name="Horton D.L."/>
            <person name="Alikhan N.F."/>
            <person name="Baker D."/>
            <person name="Gharbi K."/>
            <person name="Hall N."/>
            <person name="Watson M."/>
            <person name="Adriaenssens E.M."/>
            <person name="Foster-Nyarko E."/>
            <person name="Jarju S."/>
            <person name="Secka A."/>
            <person name="Antonio M."/>
            <person name="Oren A."/>
            <person name="Chaudhuri R.R."/>
            <person name="La Ragione R."/>
            <person name="Hildebrand F."/>
            <person name="Pallen M.J."/>
        </authorList>
    </citation>
    <scope>NUCLEOTIDE SEQUENCE</scope>
    <source>
        <strain evidence="8">CHK178-757</strain>
    </source>
</reference>
<dbReference type="InterPro" id="IPR020057">
    <property type="entry name" value="Ribosomal_bL25_b-dom"/>
</dbReference>
<dbReference type="InterPro" id="IPR037121">
    <property type="entry name" value="Ribosomal_bL25_C"/>
</dbReference>
<comment type="caution">
    <text evidence="8">The sequence shown here is derived from an EMBL/GenBank/DDBJ whole genome shotgun (WGS) entry which is preliminary data.</text>
</comment>
<feature type="domain" description="Large ribosomal subunit protein bL25 beta" evidence="7">
    <location>
        <begin position="98"/>
        <end position="178"/>
    </location>
</feature>
<keyword evidence="1 5" id="KW-0699">rRNA-binding</keyword>
<keyword evidence="3 5" id="KW-0689">Ribosomal protein</keyword>
<dbReference type="GO" id="GO:0022625">
    <property type="term" value="C:cytosolic large ribosomal subunit"/>
    <property type="evidence" value="ECO:0007669"/>
    <property type="project" value="TreeGrafter"/>
</dbReference>
<dbReference type="Proteomes" id="UP000823927">
    <property type="component" value="Unassembled WGS sequence"/>
</dbReference>
<accession>A0A9D1JQC4</accession>
<dbReference type="CDD" id="cd00495">
    <property type="entry name" value="Ribosomal_L25_TL5_CTC"/>
    <property type="match status" value="1"/>
</dbReference>
<evidence type="ECO:0000256" key="5">
    <source>
        <dbReference type="HAMAP-Rule" id="MF_01334"/>
    </source>
</evidence>
<evidence type="ECO:0000259" key="6">
    <source>
        <dbReference type="Pfam" id="PF01386"/>
    </source>
</evidence>
<dbReference type="Gene3D" id="2.170.120.20">
    <property type="entry name" value="Ribosomal protein L25, beta domain"/>
    <property type="match status" value="1"/>
</dbReference>
<evidence type="ECO:0000256" key="3">
    <source>
        <dbReference type="ARBA" id="ARBA00022980"/>
    </source>
</evidence>
<dbReference type="GO" id="GO:0008097">
    <property type="term" value="F:5S rRNA binding"/>
    <property type="evidence" value="ECO:0007669"/>
    <property type="project" value="InterPro"/>
</dbReference>
<proteinExistence type="inferred from homology"/>
<dbReference type="InterPro" id="IPR001021">
    <property type="entry name" value="Ribosomal_bL25_long"/>
</dbReference>
<keyword evidence="2 5" id="KW-0694">RNA-binding</keyword>
<comment type="subunit">
    <text evidence="5">Part of the 50S ribosomal subunit; part of the 5S rRNA/L5/L18/L25 subcomplex. Contacts the 5S rRNA. Binds to the 5S rRNA independently of L5 and L18.</text>
</comment>
<dbReference type="Pfam" id="PF01386">
    <property type="entry name" value="Ribosomal_L25p"/>
    <property type="match status" value="1"/>
</dbReference>
<name>A0A9D1JQC4_9FIRM</name>
<feature type="domain" description="Large ribosomal subunit protein bL25 L25" evidence="6">
    <location>
        <begin position="4"/>
        <end position="89"/>
    </location>
</feature>
<dbReference type="SUPFAM" id="SSF50715">
    <property type="entry name" value="Ribosomal protein L25-like"/>
    <property type="match status" value="1"/>
</dbReference>
<reference evidence="8" key="1">
    <citation type="submission" date="2020-10" db="EMBL/GenBank/DDBJ databases">
        <authorList>
            <person name="Gilroy R."/>
        </authorList>
    </citation>
    <scope>NUCLEOTIDE SEQUENCE</scope>
    <source>
        <strain evidence="8">CHK178-757</strain>
    </source>
</reference>
<evidence type="ECO:0000256" key="1">
    <source>
        <dbReference type="ARBA" id="ARBA00022730"/>
    </source>
</evidence>
<evidence type="ECO:0000313" key="8">
    <source>
        <dbReference type="EMBL" id="HIS46185.1"/>
    </source>
</evidence>
<keyword evidence="4 5" id="KW-0687">Ribonucleoprotein</keyword>
<evidence type="ECO:0000256" key="4">
    <source>
        <dbReference type="ARBA" id="ARBA00023274"/>
    </source>
</evidence>
<sequence>MNTLKAETRDMSTKAKKLRREGYVTGVVFGKKLQESIPVKIAVKDAEQFLKTGGKGTQLMLNVDGEAMDVLLKEVDYNSMKHQIMEMDFQALVSNEKVHSVAEIVLHNHEMVVSGVLQQQMEEISYRAYPADLVEKVEIDVSTLKVGDSIKVKDLEIAKNEKIDLLTDPDATVVTVTEVHNSVPEPEAADENASENA</sequence>
<dbReference type="NCBIfam" id="TIGR00731">
    <property type="entry name" value="bL25_bact_ctc"/>
    <property type="match status" value="1"/>
</dbReference>
<dbReference type="InterPro" id="IPR011035">
    <property type="entry name" value="Ribosomal_bL25/Gln-tRNA_synth"/>
</dbReference>
<dbReference type="GO" id="GO:0006412">
    <property type="term" value="P:translation"/>
    <property type="evidence" value="ECO:0007669"/>
    <property type="project" value="UniProtKB-UniRule"/>
</dbReference>
<dbReference type="Gene3D" id="2.40.240.10">
    <property type="entry name" value="Ribosomal Protein L25, Chain P"/>
    <property type="match status" value="1"/>
</dbReference>
<evidence type="ECO:0000256" key="2">
    <source>
        <dbReference type="ARBA" id="ARBA00022884"/>
    </source>
</evidence>